<reference evidence="1" key="1">
    <citation type="submission" date="2022-10" db="EMBL/GenBank/DDBJ databases">
        <title>The WGS of Solirubrobacter ginsenosidimutans DSM 21036.</title>
        <authorList>
            <person name="Jiang Z."/>
        </authorList>
    </citation>
    <scope>NUCLEOTIDE SEQUENCE</scope>
    <source>
        <strain evidence="1">DSM 21036</strain>
    </source>
</reference>
<dbReference type="AlphaFoldDB" id="A0A9X3S4Y9"/>
<comment type="caution">
    <text evidence="1">The sequence shown here is derived from an EMBL/GenBank/DDBJ whole genome shotgun (WGS) entry which is preliminary data.</text>
</comment>
<evidence type="ECO:0000313" key="1">
    <source>
        <dbReference type="EMBL" id="MDA0165002.1"/>
    </source>
</evidence>
<sequence length="79" mass="8566">MTDSTTSAASRRDAVDVLLDRLGRLHASTVTLRTAAADVRADGNQTTLNGVLEDVERDLRLARGETASVRREFRASLVP</sequence>
<dbReference type="EMBL" id="JAPDOD010000040">
    <property type="protein sequence ID" value="MDA0165002.1"/>
    <property type="molecule type" value="Genomic_DNA"/>
</dbReference>
<dbReference type="Proteomes" id="UP001149140">
    <property type="component" value="Unassembled WGS sequence"/>
</dbReference>
<gene>
    <name evidence="1" type="ORF">OM076_32335</name>
</gene>
<keyword evidence="2" id="KW-1185">Reference proteome</keyword>
<dbReference type="RefSeq" id="WP_270044256.1">
    <property type="nucleotide sequence ID" value="NZ_JAPDOD010000040.1"/>
</dbReference>
<name>A0A9X3S4Y9_9ACTN</name>
<proteinExistence type="predicted"/>
<protein>
    <submittedName>
        <fullName evidence="1">Uncharacterized protein</fullName>
    </submittedName>
</protein>
<organism evidence="1 2">
    <name type="scientific">Solirubrobacter ginsenosidimutans</name>
    <dbReference type="NCBI Taxonomy" id="490573"/>
    <lineage>
        <taxon>Bacteria</taxon>
        <taxon>Bacillati</taxon>
        <taxon>Actinomycetota</taxon>
        <taxon>Thermoleophilia</taxon>
        <taxon>Solirubrobacterales</taxon>
        <taxon>Solirubrobacteraceae</taxon>
        <taxon>Solirubrobacter</taxon>
    </lineage>
</organism>
<evidence type="ECO:0000313" key="2">
    <source>
        <dbReference type="Proteomes" id="UP001149140"/>
    </source>
</evidence>
<accession>A0A9X3S4Y9</accession>